<proteinExistence type="predicted"/>
<feature type="domain" description="DUF6892" evidence="1">
    <location>
        <begin position="152"/>
        <end position="270"/>
    </location>
</feature>
<evidence type="ECO:0000313" key="2">
    <source>
        <dbReference type="EMBL" id="GIJ44228.1"/>
    </source>
</evidence>
<dbReference type="EMBL" id="BOPF01000003">
    <property type="protein sequence ID" value="GIJ44228.1"/>
    <property type="molecule type" value="Genomic_DNA"/>
</dbReference>
<dbReference type="AlphaFoldDB" id="A0A8J3YHU8"/>
<evidence type="ECO:0000313" key="3">
    <source>
        <dbReference type="Proteomes" id="UP000619260"/>
    </source>
</evidence>
<dbReference type="Pfam" id="PF21832">
    <property type="entry name" value="DUF6892"/>
    <property type="match status" value="1"/>
</dbReference>
<keyword evidence="3" id="KW-1185">Reference proteome</keyword>
<sequence>MDPVLHLALLSGGYLRDEPTTRAEALDLPVPERVRTAWWTDRATLRGLAGQDDRVRSLEGIAAFPGLSTLYLADSDVADLTPLAGLPRLELLYLNGPPDVDLTPLLDCPELKRVHFTQSLFRNPTHDVLRTLVARGVQVDSLIPGASEALEPFECDNLKLAVIDALESQVELPTTYFFDEYSYDDDNLDAVLATPVTREQLDTIEVLSWLGGGHTTTHLVWAQFDGESDEFEIESLVGIEALRNLKALRTSVELVPAEQVEALKARGVSVDEWGEPVDGEEE</sequence>
<accession>A0A8J3YHU8</accession>
<dbReference type="RefSeq" id="WP_203897793.1">
    <property type="nucleotide sequence ID" value="NZ_BOPF01000003.1"/>
</dbReference>
<dbReference type="Proteomes" id="UP000619260">
    <property type="component" value="Unassembled WGS sequence"/>
</dbReference>
<protein>
    <recommendedName>
        <fullName evidence="1">DUF6892 domain-containing protein</fullName>
    </recommendedName>
</protein>
<evidence type="ECO:0000259" key="1">
    <source>
        <dbReference type="Pfam" id="PF21832"/>
    </source>
</evidence>
<dbReference type="Gene3D" id="3.80.10.10">
    <property type="entry name" value="Ribonuclease Inhibitor"/>
    <property type="match status" value="1"/>
</dbReference>
<reference evidence="2" key="1">
    <citation type="submission" date="2021-01" db="EMBL/GenBank/DDBJ databases">
        <title>Whole genome shotgun sequence of Virgisporangium aliadipatigenens NBRC 105644.</title>
        <authorList>
            <person name="Komaki H."/>
            <person name="Tamura T."/>
        </authorList>
    </citation>
    <scope>NUCLEOTIDE SEQUENCE</scope>
    <source>
        <strain evidence="2">NBRC 105644</strain>
    </source>
</reference>
<organism evidence="2 3">
    <name type="scientific">Virgisporangium aliadipatigenens</name>
    <dbReference type="NCBI Taxonomy" id="741659"/>
    <lineage>
        <taxon>Bacteria</taxon>
        <taxon>Bacillati</taxon>
        <taxon>Actinomycetota</taxon>
        <taxon>Actinomycetes</taxon>
        <taxon>Micromonosporales</taxon>
        <taxon>Micromonosporaceae</taxon>
        <taxon>Virgisporangium</taxon>
    </lineage>
</organism>
<dbReference type="InterPro" id="IPR032675">
    <property type="entry name" value="LRR_dom_sf"/>
</dbReference>
<name>A0A8J3YHU8_9ACTN</name>
<gene>
    <name evidence="2" type="ORF">Val02_11140</name>
</gene>
<comment type="caution">
    <text evidence="2">The sequence shown here is derived from an EMBL/GenBank/DDBJ whole genome shotgun (WGS) entry which is preliminary data.</text>
</comment>
<dbReference type="SUPFAM" id="SSF52058">
    <property type="entry name" value="L domain-like"/>
    <property type="match status" value="1"/>
</dbReference>
<dbReference type="InterPro" id="IPR054187">
    <property type="entry name" value="DUF6892"/>
</dbReference>